<reference evidence="6" key="1">
    <citation type="submission" date="2025-08" db="UniProtKB">
        <authorList>
            <consortium name="RefSeq"/>
        </authorList>
    </citation>
    <scope>IDENTIFICATION</scope>
    <source>
        <tissue evidence="6">Sperm</tissue>
    </source>
</reference>
<evidence type="ECO:0000256" key="3">
    <source>
        <dbReference type="SAM" id="MobiDB-lite"/>
    </source>
</evidence>
<dbReference type="Gene3D" id="1.25.10.10">
    <property type="entry name" value="Leucine-rich Repeat Variant"/>
    <property type="match status" value="2"/>
</dbReference>
<feature type="domain" description="Phosphatase 2A Regulatory Subunit A helical" evidence="4">
    <location>
        <begin position="81"/>
        <end position="319"/>
    </location>
</feature>
<keyword evidence="1" id="KW-0677">Repeat</keyword>
<dbReference type="FunFam" id="1.25.10.10:FF:000161">
    <property type="entry name" value="serine/threonine-protein phosphatase 4 regulatory subunit 1"/>
    <property type="match status" value="1"/>
</dbReference>
<feature type="compositionally biased region" description="Acidic residues" evidence="3">
    <location>
        <begin position="9"/>
        <end position="22"/>
    </location>
</feature>
<sequence>MADISLLTDDSEGDPADCYDDFGPDSDIQSLTSVLDTITQDEMLTPLARMEKFSSSDNIFNRQMITRSLLDTFRFVMDDENESLKVMRVIVKLSEDAEPTVRAELMEQLPHIAIFCKDSHPTVPHIIQKYLLPVVIRLMTDTNNQVRKTSQAALLVLLEQELLDAASIETKVCPVILELTAPESNDDYKAEAVTIMCKMAMVVGKDVTECLLLPRFCELCMDGKIFHVRKVCAAHFGDVCSVVGQKTTEHVLLPKFMQLCSDSVWGVRKACAECFTAVSSTASHDFRRTQLSPLFINLICDPSRWVRMAAFQSLGQFISTFASPPSLLAGVAIHKESKGDVELTIEALSASPSTGAAEGQEAPADGCPNPGSDAGGAPPPPPPPPPRLAAREGGGSESLSGDSRQPQPPSIPTERDTHVASEPARSDDDEEEAESRRPAESAASERPGEQSGDRDGTRRDAEMAGPGGGDAGANNKYGTFLFWRTPLSDVAIDGELLLLHPPECHAPREEPAERDDADGASAPSASGDATDVGKIRDREAVDVAACMLEAASLDSDPSDLGEYEGLHFDNVCLSLEGSVKSSFLDSTEEEGRVGTMDSPDRSMVLTPQPEEQLHNQDVIPQELLDQFLSMTDPFRAQTVDTEIARHCAYSLPGVALTLGTQHWHCLKSTYNSLAADMQWKVRRTLAFSIHELAAILGDRLTAVDLVPVFNGFLKDLDDVRVGVLKHLHDFLKLLPQQKRREYLYHLQEFLVTDNTRNWRFRYDLAEQLILLLELYASKDVFDHLCPIAFQLCSDKVAEVRWISYKLVSEIVRKLSSSRDLLQLFLEQIISKFLAGSKWNSRQTFAYICQAIAEEDCLAWEDFGLLLLPRLLELVPDPVPNVRILLAKTLRQAVLEKDVPAGAALQAAEQAVLMLQSDADPDVRYFATNSVAHAKHYDDTRSSSSSTY</sequence>
<dbReference type="Pfam" id="PF22956">
    <property type="entry name" value="VPS15-like_hel"/>
    <property type="match status" value="1"/>
</dbReference>
<feature type="compositionally biased region" description="Low complexity" evidence="3">
    <location>
        <begin position="519"/>
        <end position="530"/>
    </location>
</feature>
<dbReference type="PROSITE" id="PS50077">
    <property type="entry name" value="HEAT_REPEAT"/>
    <property type="match status" value="1"/>
</dbReference>
<dbReference type="SUPFAM" id="SSF48371">
    <property type="entry name" value="ARM repeat"/>
    <property type="match status" value="1"/>
</dbReference>
<protein>
    <submittedName>
        <fullName evidence="6">Serine/threonine-protein phosphatase 4 regulatory subunit 1 isoform X1</fullName>
    </submittedName>
</protein>
<dbReference type="PANTHER" id="PTHR10648">
    <property type="entry name" value="SERINE/THREONINE-PROTEIN PHOSPHATASE PP2A 65 KDA REGULATORY SUBUNIT"/>
    <property type="match status" value="1"/>
</dbReference>
<dbReference type="InterPro" id="IPR016024">
    <property type="entry name" value="ARM-type_fold"/>
</dbReference>
<dbReference type="InterPro" id="IPR055231">
    <property type="entry name" value="2AA_helical"/>
</dbReference>
<feature type="region of interest" description="Disordered" evidence="3">
    <location>
        <begin position="351"/>
        <end position="475"/>
    </location>
</feature>
<feature type="region of interest" description="Disordered" evidence="3">
    <location>
        <begin position="505"/>
        <end position="531"/>
    </location>
</feature>
<proteinExistence type="predicted"/>
<dbReference type="Proteomes" id="UP001318040">
    <property type="component" value="Chromosome 54"/>
</dbReference>
<dbReference type="InterPro" id="IPR011989">
    <property type="entry name" value="ARM-like"/>
</dbReference>
<keyword evidence="5" id="KW-1185">Reference proteome</keyword>
<gene>
    <name evidence="6" type="primary">PPP4R1</name>
</gene>
<feature type="repeat" description="HEAT" evidence="2">
    <location>
        <begin position="252"/>
        <end position="290"/>
    </location>
</feature>
<feature type="region of interest" description="Disordered" evidence="3">
    <location>
        <begin position="1"/>
        <end position="22"/>
    </location>
</feature>
<dbReference type="GO" id="GO:0019888">
    <property type="term" value="F:protein phosphatase regulator activity"/>
    <property type="evidence" value="ECO:0007669"/>
    <property type="project" value="TreeGrafter"/>
</dbReference>
<dbReference type="AlphaFoldDB" id="A0AAJ7U6G1"/>
<dbReference type="CTD" id="9989"/>
<name>A0AAJ7U6G1_PETMA</name>
<dbReference type="RefSeq" id="XP_032830605.1">
    <property type="nucleotide sequence ID" value="XM_032974714.1"/>
</dbReference>
<evidence type="ECO:0000256" key="1">
    <source>
        <dbReference type="ARBA" id="ARBA00022737"/>
    </source>
</evidence>
<evidence type="ECO:0000313" key="6">
    <source>
        <dbReference type="RefSeq" id="XP_032830605.1"/>
    </source>
</evidence>
<organism evidence="5 6">
    <name type="scientific">Petromyzon marinus</name>
    <name type="common">Sea lamprey</name>
    <dbReference type="NCBI Taxonomy" id="7757"/>
    <lineage>
        <taxon>Eukaryota</taxon>
        <taxon>Metazoa</taxon>
        <taxon>Chordata</taxon>
        <taxon>Craniata</taxon>
        <taxon>Vertebrata</taxon>
        <taxon>Cyclostomata</taxon>
        <taxon>Hyperoartia</taxon>
        <taxon>Petromyzontiformes</taxon>
        <taxon>Petromyzontidae</taxon>
        <taxon>Petromyzon</taxon>
    </lineage>
</organism>
<dbReference type="PANTHER" id="PTHR10648:SF1">
    <property type="entry name" value="SERINE_THREONINE-PROTEIN PHOSPHATASE 4 REGULATORY SUBUNIT 1"/>
    <property type="match status" value="1"/>
</dbReference>
<evidence type="ECO:0000256" key="2">
    <source>
        <dbReference type="PROSITE-ProRule" id="PRU00103"/>
    </source>
</evidence>
<evidence type="ECO:0000313" key="5">
    <source>
        <dbReference type="Proteomes" id="UP001318040"/>
    </source>
</evidence>
<feature type="compositionally biased region" description="Pro residues" evidence="3">
    <location>
        <begin position="377"/>
        <end position="387"/>
    </location>
</feature>
<dbReference type="KEGG" id="pmrn:116954197"/>
<evidence type="ECO:0000259" key="4">
    <source>
        <dbReference type="Pfam" id="PF22956"/>
    </source>
</evidence>
<dbReference type="InterPro" id="IPR021133">
    <property type="entry name" value="HEAT_type_2"/>
</dbReference>
<dbReference type="InterPro" id="IPR051023">
    <property type="entry name" value="PP2A_Regulatory_Subunit_A"/>
</dbReference>
<dbReference type="GO" id="GO:0005737">
    <property type="term" value="C:cytoplasm"/>
    <property type="evidence" value="ECO:0007669"/>
    <property type="project" value="TreeGrafter"/>
</dbReference>
<feature type="compositionally biased region" description="Basic and acidic residues" evidence="3">
    <location>
        <begin position="446"/>
        <end position="462"/>
    </location>
</feature>
<accession>A0AAJ7U6G1</accession>